<dbReference type="InterPro" id="IPR055312">
    <property type="entry name" value="FBL15-like"/>
</dbReference>
<accession>A0A3L6TGN9</accession>
<dbReference type="InterPro" id="IPR036047">
    <property type="entry name" value="F-box-like_dom_sf"/>
</dbReference>
<feature type="region of interest" description="Disordered" evidence="1">
    <location>
        <begin position="1"/>
        <end position="36"/>
    </location>
</feature>
<evidence type="ECO:0000256" key="1">
    <source>
        <dbReference type="SAM" id="MobiDB-lite"/>
    </source>
</evidence>
<comment type="caution">
    <text evidence="3">The sequence shown here is derived from an EMBL/GenBank/DDBJ whole genome shotgun (WGS) entry which is preliminary data.</text>
</comment>
<feature type="domain" description="F-box/LRR-repeat protein 15/At3g58940/PEG3-like LRR" evidence="2">
    <location>
        <begin position="143"/>
        <end position="250"/>
    </location>
</feature>
<dbReference type="PANTHER" id="PTHR34709:SF44">
    <property type="entry name" value="FBD DOMAIN-CONTAINING PROTEIN"/>
    <property type="match status" value="1"/>
</dbReference>
<gene>
    <name evidence="3" type="ORF">C2845_PM03G13150</name>
</gene>
<dbReference type="InterPro" id="IPR055411">
    <property type="entry name" value="LRR_FXL15/At3g58940/PEG3-like"/>
</dbReference>
<name>A0A3L6TGN9_PANMI</name>
<organism evidence="3 4">
    <name type="scientific">Panicum miliaceum</name>
    <name type="common">Proso millet</name>
    <name type="synonym">Broomcorn millet</name>
    <dbReference type="NCBI Taxonomy" id="4540"/>
    <lineage>
        <taxon>Eukaryota</taxon>
        <taxon>Viridiplantae</taxon>
        <taxon>Streptophyta</taxon>
        <taxon>Embryophyta</taxon>
        <taxon>Tracheophyta</taxon>
        <taxon>Spermatophyta</taxon>
        <taxon>Magnoliopsida</taxon>
        <taxon>Liliopsida</taxon>
        <taxon>Poales</taxon>
        <taxon>Poaceae</taxon>
        <taxon>PACMAD clade</taxon>
        <taxon>Panicoideae</taxon>
        <taxon>Panicodae</taxon>
        <taxon>Paniceae</taxon>
        <taxon>Panicinae</taxon>
        <taxon>Panicum</taxon>
        <taxon>Panicum sect. Panicum</taxon>
    </lineage>
</organism>
<feature type="compositionally biased region" description="Basic residues" evidence="1">
    <location>
        <begin position="1"/>
        <end position="11"/>
    </location>
</feature>
<dbReference type="Proteomes" id="UP000275267">
    <property type="component" value="Unassembled WGS sequence"/>
</dbReference>
<protein>
    <submittedName>
        <fullName evidence="3">FBD-associated F-box protein</fullName>
    </submittedName>
</protein>
<evidence type="ECO:0000313" key="3">
    <source>
        <dbReference type="EMBL" id="RLN36260.1"/>
    </source>
</evidence>
<dbReference type="OrthoDB" id="671901at2759"/>
<sequence length="476" mass="53177">MESPSGRRRRLGAQPPSGAGRNCRPRPCQSGDGGGVDRISGLNDDLLIQVLVRLRCAGVAVRTGVLSRRWRGLWRYLPEHCFRGIAYDTVKAAVAQIALPKLFLLDINIPSWLPAEAVASLLRTAARLDPVELSISIIWVKPMTMEAPSFARARSIRLNVNELHLTPPAQGSEFPVLERLSIINCRFDAGALISRCPRLRVLELICSHVLDTITVHSATVEELLVTGERRLRGVDIVAPLLKKFTLRGAVSVDFSMSLLAPTVENLSWNCRIAYSWLDPHKAVGIDASGTSWWSLIHLKLGREERGFLLGLGIRRLSQHPVTHVRSLQEMFQFLDISVLELCLKTRGHAYGAVVLKLLRICSAIQRLKLVSQLNKRINEACPPSCPCDQQSNWRSQNISLTGLEEVEIENFKGRGHEVDFLKLLFRCASLTKVTVKLASNVVAWSRECKEAYNVFKANPAVECHVYRKYGKEVIYA</sequence>
<evidence type="ECO:0000313" key="4">
    <source>
        <dbReference type="Proteomes" id="UP000275267"/>
    </source>
</evidence>
<reference evidence="4" key="1">
    <citation type="journal article" date="2019" name="Nat. Commun.">
        <title>The genome of broomcorn millet.</title>
        <authorList>
            <person name="Zou C."/>
            <person name="Miki D."/>
            <person name="Li D."/>
            <person name="Tang Q."/>
            <person name="Xiao L."/>
            <person name="Rajput S."/>
            <person name="Deng P."/>
            <person name="Jia W."/>
            <person name="Huang R."/>
            <person name="Zhang M."/>
            <person name="Sun Y."/>
            <person name="Hu J."/>
            <person name="Fu X."/>
            <person name="Schnable P.S."/>
            <person name="Li F."/>
            <person name="Zhang H."/>
            <person name="Feng B."/>
            <person name="Zhu X."/>
            <person name="Liu R."/>
            <person name="Schnable J.C."/>
            <person name="Zhu J.-K."/>
            <person name="Zhang H."/>
        </authorList>
    </citation>
    <scope>NUCLEOTIDE SEQUENCE [LARGE SCALE GENOMIC DNA]</scope>
</reference>
<proteinExistence type="predicted"/>
<dbReference type="SUPFAM" id="SSF81383">
    <property type="entry name" value="F-box domain"/>
    <property type="match status" value="1"/>
</dbReference>
<dbReference type="Pfam" id="PF24758">
    <property type="entry name" value="LRR_At5g56370"/>
    <property type="match status" value="1"/>
</dbReference>
<evidence type="ECO:0000259" key="2">
    <source>
        <dbReference type="Pfam" id="PF24758"/>
    </source>
</evidence>
<dbReference type="AlphaFoldDB" id="A0A3L6TGN9"/>
<keyword evidence="4" id="KW-1185">Reference proteome</keyword>
<dbReference type="PANTHER" id="PTHR34709">
    <property type="entry name" value="OS10G0396666 PROTEIN"/>
    <property type="match status" value="1"/>
</dbReference>
<dbReference type="EMBL" id="PQIB02000002">
    <property type="protein sequence ID" value="RLN36260.1"/>
    <property type="molecule type" value="Genomic_DNA"/>
</dbReference>